<organism evidence="1 2">
    <name type="scientific">Rotaria magnacalcarata</name>
    <dbReference type="NCBI Taxonomy" id="392030"/>
    <lineage>
        <taxon>Eukaryota</taxon>
        <taxon>Metazoa</taxon>
        <taxon>Spiralia</taxon>
        <taxon>Gnathifera</taxon>
        <taxon>Rotifera</taxon>
        <taxon>Eurotatoria</taxon>
        <taxon>Bdelloidea</taxon>
        <taxon>Philodinida</taxon>
        <taxon>Philodinidae</taxon>
        <taxon>Rotaria</taxon>
    </lineage>
</organism>
<dbReference type="EMBL" id="CAJOBJ010329603">
    <property type="protein sequence ID" value="CAF5180654.1"/>
    <property type="molecule type" value="Genomic_DNA"/>
</dbReference>
<protein>
    <submittedName>
        <fullName evidence="1">Uncharacterized protein</fullName>
    </submittedName>
</protein>
<dbReference type="Proteomes" id="UP000681720">
    <property type="component" value="Unassembled WGS sequence"/>
</dbReference>
<evidence type="ECO:0000313" key="2">
    <source>
        <dbReference type="Proteomes" id="UP000681720"/>
    </source>
</evidence>
<accession>A0A8S3HBR4</accession>
<gene>
    <name evidence="1" type="ORF">GIL414_LOCUS69184</name>
</gene>
<dbReference type="AlphaFoldDB" id="A0A8S3HBR4"/>
<name>A0A8S3HBR4_9BILA</name>
<sequence>MDRIRWSEKSIPFGSIVNNPNVSKPALVLIGNKPIVVGEKISGEFITASPCKVSGDRFDV</sequence>
<proteinExistence type="predicted"/>
<evidence type="ECO:0000313" key="1">
    <source>
        <dbReference type="EMBL" id="CAF5180654.1"/>
    </source>
</evidence>
<reference evidence="1" key="1">
    <citation type="submission" date="2021-02" db="EMBL/GenBank/DDBJ databases">
        <authorList>
            <person name="Nowell W R."/>
        </authorList>
    </citation>
    <scope>NUCLEOTIDE SEQUENCE</scope>
</reference>
<feature type="non-terminal residue" evidence="1">
    <location>
        <position position="1"/>
    </location>
</feature>
<comment type="caution">
    <text evidence="1">The sequence shown here is derived from an EMBL/GenBank/DDBJ whole genome shotgun (WGS) entry which is preliminary data.</text>
</comment>